<evidence type="ECO:0000259" key="13">
    <source>
        <dbReference type="PROSITE" id="PS50111"/>
    </source>
</evidence>
<evidence type="ECO:0000313" key="16">
    <source>
        <dbReference type="EMBL" id="QXH53058.1"/>
    </source>
</evidence>
<keyword evidence="2" id="KW-1003">Cell membrane</keyword>
<evidence type="ECO:0000259" key="15">
    <source>
        <dbReference type="PROSITE" id="PS50885"/>
    </source>
</evidence>
<dbReference type="InterPro" id="IPR032255">
    <property type="entry name" value="HBM"/>
</dbReference>
<reference evidence="16" key="1">
    <citation type="journal article" date="2021" name="Microorganisms">
        <title>The Ever-Expanding Pseudomonas Genus: Description of 43 New Species and Partition of the Pseudomonas putida Group.</title>
        <authorList>
            <person name="Girard L."/>
            <person name="Lood C."/>
            <person name="Hofte M."/>
            <person name="Vandamme P."/>
            <person name="Rokni-Zadeh H."/>
            <person name="van Noort V."/>
            <person name="Lavigne R."/>
            <person name="De Mot R."/>
        </authorList>
    </citation>
    <scope>NUCLEOTIDE SEQUENCE</scope>
    <source>
        <strain evidence="16">COW40</strain>
    </source>
</reference>
<gene>
    <name evidence="16" type="ORF">KSS94_08060</name>
</gene>
<evidence type="ECO:0000256" key="8">
    <source>
        <dbReference type="ARBA" id="ARBA00023136"/>
    </source>
</evidence>
<evidence type="ECO:0000259" key="14">
    <source>
        <dbReference type="PROSITE" id="PS50192"/>
    </source>
</evidence>
<dbReference type="RefSeq" id="WP_217842473.1">
    <property type="nucleotide sequence ID" value="NZ_CP077076.1"/>
</dbReference>
<feature type="transmembrane region" description="Helical" evidence="12">
    <location>
        <begin position="166"/>
        <end position="186"/>
    </location>
</feature>
<keyword evidence="17" id="KW-1185">Reference proteome</keyword>
<evidence type="ECO:0000256" key="7">
    <source>
        <dbReference type="ARBA" id="ARBA00022989"/>
    </source>
</evidence>
<protein>
    <submittedName>
        <fullName evidence="16">Methyl-accepting chemotaxis protein</fullName>
    </submittedName>
</protein>
<comment type="subcellular location">
    <subcellularLocation>
        <location evidence="1">Cell inner membrane</location>
        <topology evidence="1">Multi-pass membrane protein</topology>
    </subcellularLocation>
</comment>
<evidence type="ECO:0000256" key="6">
    <source>
        <dbReference type="ARBA" id="ARBA00022692"/>
    </source>
</evidence>
<comment type="similarity">
    <text evidence="10">Belongs to the methyl-accepting chemotaxis (MCP) protein family.</text>
</comment>
<organism evidence="16 17">
    <name type="scientific">Pseudomonas fakonensis</name>
    <dbReference type="NCBI Taxonomy" id="2842355"/>
    <lineage>
        <taxon>Bacteria</taxon>
        <taxon>Pseudomonadati</taxon>
        <taxon>Pseudomonadota</taxon>
        <taxon>Gammaproteobacteria</taxon>
        <taxon>Pseudomonadales</taxon>
        <taxon>Pseudomonadaceae</taxon>
        <taxon>Pseudomonas</taxon>
    </lineage>
</organism>
<accession>A0ABX8NCA2</accession>
<keyword evidence="9 11" id="KW-0807">Transducer</keyword>
<dbReference type="PROSITE" id="PS50885">
    <property type="entry name" value="HAMP"/>
    <property type="match status" value="1"/>
</dbReference>
<dbReference type="PROSITE" id="PS50192">
    <property type="entry name" value="T_SNARE"/>
    <property type="match status" value="1"/>
</dbReference>
<dbReference type="PANTHER" id="PTHR32089">
    <property type="entry name" value="METHYL-ACCEPTING CHEMOTAXIS PROTEIN MCPB"/>
    <property type="match status" value="1"/>
</dbReference>
<keyword evidence="6 12" id="KW-0812">Transmembrane</keyword>
<dbReference type="PANTHER" id="PTHR32089:SF120">
    <property type="entry name" value="METHYL-ACCEPTING CHEMOTAXIS PROTEIN TLPQ"/>
    <property type="match status" value="1"/>
</dbReference>
<keyword evidence="3" id="KW-0488">Methylation</keyword>
<evidence type="ECO:0000256" key="10">
    <source>
        <dbReference type="ARBA" id="ARBA00029447"/>
    </source>
</evidence>
<proteinExistence type="inferred from homology"/>
<feature type="domain" description="T-SNARE coiled-coil homology" evidence="14">
    <location>
        <begin position="431"/>
        <end position="493"/>
    </location>
</feature>
<evidence type="ECO:0000256" key="11">
    <source>
        <dbReference type="PROSITE-ProRule" id="PRU00284"/>
    </source>
</evidence>
<keyword evidence="7 12" id="KW-1133">Transmembrane helix</keyword>
<dbReference type="Pfam" id="PF16591">
    <property type="entry name" value="HBM"/>
    <property type="match status" value="1"/>
</dbReference>
<evidence type="ECO:0000256" key="5">
    <source>
        <dbReference type="ARBA" id="ARBA00022519"/>
    </source>
</evidence>
<evidence type="ECO:0000256" key="3">
    <source>
        <dbReference type="ARBA" id="ARBA00022481"/>
    </source>
</evidence>
<keyword evidence="8 12" id="KW-0472">Membrane</keyword>
<evidence type="ECO:0000256" key="2">
    <source>
        <dbReference type="ARBA" id="ARBA00022475"/>
    </source>
</evidence>
<dbReference type="Pfam" id="PF00672">
    <property type="entry name" value="HAMP"/>
    <property type="match status" value="1"/>
</dbReference>
<dbReference type="InterPro" id="IPR000727">
    <property type="entry name" value="T_SNARE_dom"/>
</dbReference>
<evidence type="ECO:0000313" key="17">
    <source>
        <dbReference type="Proteomes" id="UP001046350"/>
    </source>
</evidence>
<evidence type="ECO:0000256" key="12">
    <source>
        <dbReference type="SAM" id="Phobius"/>
    </source>
</evidence>
<keyword evidence="5" id="KW-0997">Cell inner membrane</keyword>
<dbReference type="Pfam" id="PF00015">
    <property type="entry name" value="MCPsignal"/>
    <property type="match status" value="1"/>
</dbReference>
<dbReference type="SMART" id="SM00304">
    <property type="entry name" value="HAMP"/>
    <property type="match status" value="2"/>
</dbReference>
<dbReference type="Proteomes" id="UP001046350">
    <property type="component" value="Chromosome"/>
</dbReference>
<dbReference type="PROSITE" id="PS50111">
    <property type="entry name" value="CHEMOTAXIS_TRANSDUC_2"/>
    <property type="match status" value="1"/>
</dbReference>
<evidence type="ECO:0000256" key="4">
    <source>
        <dbReference type="ARBA" id="ARBA00022500"/>
    </source>
</evidence>
<dbReference type="CDD" id="cd06225">
    <property type="entry name" value="HAMP"/>
    <property type="match status" value="1"/>
</dbReference>
<dbReference type="InterPro" id="IPR003660">
    <property type="entry name" value="HAMP_dom"/>
</dbReference>
<evidence type="ECO:0000256" key="9">
    <source>
        <dbReference type="ARBA" id="ARBA00023224"/>
    </source>
</evidence>
<dbReference type="SMART" id="SM00283">
    <property type="entry name" value="MA"/>
    <property type="match status" value="1"/>
</dbReference>
<feature type="domain" description="Methyl-accepting transducer" evidence="13">
    <location>
        <begin position="244"/>
        <end position="480"/>
    </location>
</feature>
<evidence type="ECO:0000256" key="1">
    <source>
        <dbReference type="ARBA" id="ARBA00004429"/>
    </source>
</evidence>
<dbReference type="InterPro" id="IPR004089">
    <property type="entry name" value="MCPsignal_dom"/>
</dbReference>
<dbReference type="EMBL" id="CP077076">
    <property type="protein sequence ID" value="QXH53058.1"/>
    <property type="molecule type" value="Genomic_DNA"/>
</dbReference>
<keyword evidence="4" id="KW-0145">Chemotaxis</keyword>
<dbReference type="CDD" id="cd11386">
    <property type="entry name" value="MCP_signal"/>
    <property type="match status" value="1"/>
</dbReference>
<feature type="domain" description="HAMP" evidence="15">
    <location>
        <begin position="187"/>
        <end position="239"/>
    </location>
</feature>
<sequence>MKNLSVRLKLLLGLAPLLLLVTALAAIAVFSLSALTHRAERLVSVNYILDHLNDIRAAQMAYALTGEPAELQTLGKAQQQIDALIAENLAKMPYPQAQASLPAIRRIMQGYQQTLQHALDSNGRQLPVGIGKQLTAQVAEAIGQVNALISEQNLRSAQELQQRSQLMLGIFLTTVLLAGLVAWLLVRQICSPLQQALDMAQRIGAGELQESPVAHRRDEFGQLLQALQRSSANLRRALQQVSQVCTRLSGAAASLTGVIERTSQGAASQQAETSQVATAIGQMASAVQEVAHNSSLASEATRQASDKADLSLRVVCDTQQQITQLASDIGTSTEAVQQLSASAEQIGGIMTVIQSVAEQTNLLALNAAIEAARAGEAGRGFAVVADEVRSLAQRTQHSSAEIETLVATLQDDARHAVERMHGNRNSAGATVTLANQASEALQVITASVDDIQGMNQQIAASTEQQNAVVLTIQQNVENVRDVAQGSLSATREVQAAAVELKGLGEELQGLLGQFRL</sequence>
<name>A0ABX8NCA2_9PSED</name>